<dbReference type="Pfam" id="PF12721">
    <property type="entry name" value="RHIM"/>
    <property type="match status" value="1"/>
</dbReference>
<dbReference type="Gene3D" id="1.10.510.10">
    <property type="entry name" value="Transferase(Phosphotransferase) domain 1"/>
    <property type="match status" value="1"/>
</dbReference>
<feature type="region of interest" description="Disordered" evidence="1">
    <location>
        <begin position="382"/>
        <end position="457"/>
    </location>
</feature>
<keyword evidence="5" id="KW-1185">Reference proteome</keyword>
<dbReference type="Ensembl" id="ENSPKIT00000035763.1">
    <property type="protein sequence ID" value="ENSPKIP00000018924.1"/>
    <property type="gene ID" value="ENSPKIG00000004307.1"/>
</dbReference>
<evidence type="ECO:0000256" key="1">
    <source>
        <dbReference type="SAM" id="MobiDB-lite"/>
    </source>
</evidence>
<reference evidence="4" key="1">
    <citation type="submission" date="2025-08" db="UniProtKB">
        <authorList>
            <consortium name="Ensembl"/>
        </authorList>
    </citation>
    <scope>IDENTIFICATION</scope>
</reference>
<dbReference type="FunFam" id="1.10.510.10:FF:000472">
    <property type="entry name" value="Receptor interacting serine/threonine kinase 1"/>
    <property type="match status" value="1"/>
</dbReference>
<dbReference type="KEGG" id="pki:111845914"/>
<dbReference type="CTD" id="567460"/>
<dbReference type="InterPro" id="IPR051681">
    <property type="entry name" value="Ser/Thr_Kinases-Pseudokinases"/>
</dbReference>
<proteinExistence type="predicted"/>
<dbReference type="Proteomes" id="UP000261540">
    <property type="component" value="Unplaced"/>
</dbReference>
<dbReference type="OrthoDB" id="535509at2759"/>
<dbReference type="SUPFAM" id="SSF47986">
    <property type="entry name" value="DEATH domain"/>
    <property type="match status" value="1"/>
</dbReference>
<dbReference type="GO" id="GO:0005524">
    <property type="term" value="F:ATP binding"/>
    <property type="evidence" value="ECO:0007669"/>
    <property type="project" value="InterPro"/>
</dbReference>
<dbReference type="GO" id="GO:0031349">
    <property type="term" value="P:positive regulation of defense response"/>
    <property type="evidence" value="ECO:0007669"/>
    <property type="project" value="UniProtKB-ARBA"/>
</dbReference>
<dbReference type="InterPro" id="IPR008271">
    <property type="entry name" value="Ser/Thr_kinase_AS"/>
</dbReference>
<dbReference type="STRING" id="1676925.ENSPKIP00000018924"/>
<dbReference type="GO" id="GO:0071345">
    <property type="term" value="P:cellular response to cytokine stimulus"/>
    <property type="evidence" value="ECO:0007669"/>
    <property type="project" value="UniProtKB-ARBA"/>
</dbReference>
<accession>A0A3B3RKD4</accession>
<dbReference type="PROSITE" id="PS50017">
    <property type="entry name" value="DEATH_DOMAIN"/>
    <property type="match status" value="1"/>
</dbReference>
<dbReference type="InterPro" id="IPR011029">
    <property type="entry name" value="DEATH-like_dom_sf"/>
</dbReference>
<dbReference type="GeneTree" id="ENSGT00940000159347"/>
<evidence type="ECO:0000313" key="4">
    <source>
        <dbReference type="Ensembl" id="ENSPKIP00000018924.1"/>
    </source>
</evidence>
<dbReference type="SMART" id="SM00005">
    <property type="entry name" value="DEATH"/>
    <property type="match status" value="1"/>
</dbReference>
<evidence type="ECO:0000313" key="5">
    <source>
        <dbReference type="Proteomes" id="UP000261540"/>
    </source>
</evidence>
<dbReference type="Pfam" id="PF07714">
    <property type="entry name" value="PK_Tyr_Ser-Thr"/>
    <property type="match status" value="1"/>
</dbReference>
<evidence type="ECO:0000259" key="2">
    <source>
        <dbReference type="PROSITE" id="PS50011"/>
    </source>
</evidence>
<feature type="compositionally biased region" description="Basic and acidic residues" evidence="1">
    <location>
        <begin position="402"/>
        <end position="412"/>
    </location>
</feature>
<dbReference type="Pfam" id="PF00531">
    <property type="entry name" value="Death"/>
    <property type="match status" value="1"/>
</dbReference>
<organism evidence="4 5">
    <name type="scientific">Paramormyrops kingsleyae</name>
    <dbReference type="NCBI Taxonomy" id="1676925"/>
    <lineage>
        <taxon>Eukaryota</taxon>
        <taxon>Metazoa</taxon>
        <taxon>Chordata</taxon>
        <taxon>Craniata</taxon>
        <taxon>Vertebrata</taxon>
        <taxon>Euteleostomi</taxon>
        <taxon>Actinopterygii</taxon>
        <taxon>Neopterygii</taxon>
        <taxon>Teleostei</taxon>
        <taxon>Osteoglossocephala</taxon>
        <taxon>Osteoglossomorpha</taxon>
        <taxon>Osteoglossiformes</taxon>
        <taxon>Mormyridae</taxon>
        <taxon>Paramormyrops</taxon>
    </lineage>
</organism>
<dbReference type="PANTHER" id="PTHR44329:SF6">
    <property type="entry name" value="RECEPTOR-INTERACTING SERINE_THREONINE-PROTEIN KINASE 1"/>
    <property type="match status" value="1"/>
</dbReference>
<dbReference type="PANTHER" id="PTHR44329">
    <property type="entry name" value="SERINE/THREONINE-PROTEIN KINASE TNNI3K-RELATED"/>
    <property type="match status" value="1"/>
</dbReference>
<dbReference type="SMART" id="SM00220">
    <property type="entry name" value="S_TKc"/>
    <property type="match status" value="1"/>
</dbReference>
<dbReference type="GO" id="GO:0004706">
    <property type="term" value="F:JUN kinase kinase kinase activity"/>
    <property type="evidence" value="ECO:0007669"/>
    <property type="project" value="TreeGrafter"/>
</dbReference>
<reference evidence="4" key="2">
    <citation type="submission" date="2025-09" db="UniProtKB">
        <authorList>
            <consortium name="Ensembl"/>
        </authorList>
    </citation>
    <scope>IDENTIFICATION</scope>
</reference>
<name>A0A3B3RKD4_9TELE</name>
<feature type="region of interest" description="Disordered" evidence="1">
    <location>
        <begin position="474"/>
        <end position="494"/>
    </location>
</feature>
<dbReference type="PROSITE" id="PS00108">
    <property type="entry name" value="PROTEIN_KINASE_ST"/>
    <property type="match status" value="1"/>
</dbReference>
<dbReference type="InterPro" id="IPR001245">
    <property type="entry name" value="Ser-Thr/Tyr_kinase_cat_dom"/>
</dbReference>
<dbReference type="PROSITE" id="PS50011">
    <property type="entry name" value="PROTEIN_KINASE_DOM"/>
    <property type="match status" value="1"/>
</dbReference>
<dbReference type="Gene3D" id="1.10.533.10">
    <property type="entry name" value="Death Domain, Fas"/>
    <property type="match status" value="1"/>
</dbReference>
<dbReference type="PRINTS" id="PR00109">
    <property type="entry name" value="TYRKINASE"/>
</dbReference>
<feature type="domain" description="Protein kinase" evidence="2">
    <location>
        <begin position="15"/>
        <end position="288"/>
    </location>
</feature>
<dbReference type="InterPro" id="IPR000719">
    <property type="entry name" value="Prot_kinase_dom"/>
</dbReference>
<dbReference type="InterPro" id="IPR025735">
    <property type="entry name" value="RHIM"/>
</dbReference>
<protein>
    <submittedName>
        <fullName evidence="4">Receptor (TNFRSF)-interacting serine-threonine kinase 1, like</fullName>
    </submittedName>
</protein>
<feature type="compositionally biased region" description="Low complexity" evidence="1">
    <location>
        <begin position="480"/>
        <end position="492"/>
    </location>
</feature>
<dbReference type="InterPro" id="IPR011009">
    <property type="entry name" value="Kinase-like_dom_sf"/>
</dbReference>
<dbReference type="AlphaFoldDB" id="A0A3B3RKD4"/>
<dbReference type="GO" id="GO:0043123">
    <property type="term" value="P:positive regulation of canonical NF-kappaB signal transduction"/>
    <property type="evidence" value="ECO:0007669"/>
    <property type="project" value="UniProtKB-ARBA"/>
</dbReference>
<dbReference type="GO" id="GO:0009893">
    <property type="term" value="P:positive regulation of metabolic process"/>
    <property type="evidence" value="ECO:0007669"/>
    <property type="project" value="UniProtKB-ARBA"/>
</dbReference>
<feature type="domain" description="Death" evidence="3">
    <location>
        <begin position="548"/>
        <end position="634"/>
    </location>
</feature>
<dbReference type="SUPFAM" id="SSF56112">
    <property type="entry name" value="Protein kinase-like (PK-like)"/>
    <property type="match status" value="1"/>
</dbReference>
<dbReference type="InterPro" id="IPR000488">
    <property type="entry name" value="Death_dom"/>
</dbReference>
<feature type="compositionally biased region" description="Low complexity" evidence="1">
    <location>
        <begin position="439"/>
        <end position="452"/>
    </location>
</feature>
<evidence type="ECO:0000259" key="3">
    <source>
        <dbReference type="PROSITE" id="PS50017"/>
    </source>
</evidence>
<sequence>MAVASESICMTSADLIKKAPLDFGCFGQVYLCYHKTHGQVVQKTVYTGYPPNDKYKKSLMEEGRILHKLNHKRIVKLLGLIMEDGAYSLVMEFISRGNLLAMLDRVDVPVSIKGRIILDILDGMVYLSQNDIIHKDLKPDNILVDEDFHIKIADLGLATCQSWSKLTKEESRNKSRLGQRTCGTTAGTLSYMAPEHLMSIHARSSEKSDVYSFAIVVWVVLTRKQPYENALNEDQVCACVRLGNRPDENLIPQSTPAEMVTLMKNCWQQNPEQRPTFTESYESFQKFYKNGLEKNVEKDIPQLMAKYKGPEDFLEKMKSLSLDSFNLQGDCPTSLKSSDMPVEASIEDLHAIANAEQLYQGDAMPVSNLEVKLEQEFNYHKHGSYNYPDRPDAGPPRPSVEIGREDRREVPWRARPPLHVSTVQSWTKNDPHSGGTVENFSSFSNQSTPSPSVVAPPMGSPDWSPLYQYAPQHEQAQLHSIPIPESESPDSSTGYKSVFLSNAKGVQIGDNNRLFIGCQDFSLPSLPSNGSNSMYQELLLKFEDRPVTEEHLEMLRQNIGINWRQCVRRLGLTDVEVETIEHDYVREGLNEMVYQALGRWKMKEGYVGCTMGKLCRALQGVVKAELLHKLLEICRSPQSP</sequence>